<accession>A0A2V5HPB0</accession>
<dbReference type="EMBL" id="KZ825102">
    <property type="protein sequence ID" value="PYI24462.1"/>
    <property type="molecule type" value="Genomic_DNA"/>
</dbReference>
<evidence type="ECO:0000313" key="1">
    <source>
        <dbReference type="EMBL" id="PYI24462.1"/>
    </source>
</evidence>
<organism evidence="1 2">
    <name type="scientific">Aspergillus violaceofuscus (strain CBS 115571)</name>
    <dbReference type="NCBI Taxonomy" id="1450538"/>
    <lineage>
        <taxon>Eukaryota</taxon>
        <taxon>Fungi</taxon>
        <taxon>Dikarya</taxon>
        <taxon>Ascomycota</taxon>
        <taxon>Pezizomycotina</taxon>
        <taxon>Eurotiomycetes</taxon>
        <taxon>Eurotiomycetidae</taxon>
        <taxon>Eurotiales</taxon>
        <taxon>Aspergillaceae</taxon>
        <taxon>Aspergillus</taxon>
    </lineage>
</organism>
<proteinExistence type="predicted"/>
<dbReference type="AlphaFoldDB" id="A0A2V5HPB0"/>
<keyword evidence="2" id="KW-1185">Reference proteome</keyword>
<name>A0A2V5HPB0_ASPV1</name>
<evidence type="ECO:0000313" key="2">
    <source>
        <dbReference type="Proteomes" id="UP000249829"/>
    </source>
</evidence>
<dbReference type="OMA" id="EPDELRW"/>
<gene>
    <name evidence="1" type="ORF">BO99DRAFT_455428</name>
</gene>
<dbReference type="Proteomes" id="UP000249829">
    <property type="component" value="Unassembled WGS sequence"/>
</dbReference>
<reference evidence="1 2" key="1">
    <citation type="submission" date="2018-02" db="EMBL/GenBank/DDBJ databases">
        <title>The genomes of Aspergillus section Nigri reveals drivers in fungal speciation.</title>
        <authorList>
            <consortium name="DOE Joint Genome Institute"/>
            <person name="Vesth T.C."/>
            <person name="Nybo J."/>
            <person name="Theobald S."/>
            <person name="Brandl J."/>
            <person name="Frisvad J.C."/>
            <person name="Nielsen K.F."/>
            <person name="Lyhne E.K."/>
            <person name="Kogle M.E."/>
            <person name="Kuo A."/>
            <person name="Riley R."/>
            <person name="Clum A."/>
            <person name="Nolan M."/>
            <person name="Lipzen A."/>
            <person name="Salamov A."/>
            <person name="Henrissat B."/>
            <person name="Wiebenga A."/>
            <person name="De vries R.P."/>
            <person name="Grigoriev I.V."/>
            <person name="Mortensen U.H."/>
            <person name="Andersen M.R."/>
            <person name="Baker S.E."/>
        </authorList>
    </citation>
    <scope>NUCLEOTIDE SEQUENCE [LARGE SCALE GENOMIC DNA]</scope>
    <source>
        <strain evidence="1 2">CBS 115571</strain>
    </source>
</reference>
<sequence length="150" mass="17519">MYRKRSSEVMSLDHRSTTMTDAPKTWKDLLRDHFFVDLWVPKKTTFWGPEIHSALQAAVNGMTRDYIWGIESKAPSPDHVLVRVILPGCYATQTPIDILTLLNDWLDLMDDWLEPDELRWTPETLVEGEFECLRVEGLQFWKLKGNRSVL</sequence>
<protein>
    <submittedName>
        <fullName evidence="1">Uncharacterized protein</fullName>
    </submittedName>
</protein>